<feature type="region of interest" description="Disordered" evidence="1">
    <location>
        <begin position="61"/>
        <end position="101"/>
    </location>
</feature>
<protein>
    <submittedName>
        <fullName evidence="2">Uncharacterized protein</fullName>
    </submittedName>
</protein>
<accession>A0A8H4QB47</accession>
<dbReference type="OrthoDB" id="185373at2759"/>
<evidence type="ECO:0000313" key="3">
    <source>
        <dbReference type="Proteomes" id="UP000562929"/>
    </source>
</evidence>
<keyword evidence="3" id="KW-1185">Reference proteome</keyword>
<dbReference type="EMBL" id="JAACLJ010000002">
    <property type="protein sequence ID" value="KAF4592534.1"/>
    <property type="molecule type" value="Genomic_DNA"/>
</dbReference>
<sequence length="778" mass="87082">MALPRLITSRAVIHALRGALLTTSCVFVLVSEERRRRLQVACAVVDNARRLHYVRQCLASDAGKGSSPPISNKRRGGLAKKAMTAADKDVTDSPQAVKRLPPSLTADEGRLRTPFTPSVPLHFDQKRAISSVKAEAEPEDQHPRDAIPFAHEFLLTYDHDTIGPLTIDIYPDALTAILKLRMFLEFCSPTPSESAEGIRLAAVILEKLAALGALPEGAVSKLMRASCKLLRIALRLQEEEATTRIITSLLDLCHTSKPLRIFNAIVDSMQKGGSSRYMELALETTTRVSNRLPPRQGNLLKVMLEQQRVSPAGFSGTRRLYEAMLSAGLFTRYKVRTELEYDVRVSMKGMAARAKAHDLVRSEIRALEALSMGDCRSDLSLQRGIAVWEAETQQWEPVFARIQQLEKHVYSDCFAFQMLVKHIVNLFTQKGPLVHLDRIVRGVVDRYGVSLNLMWVVHVMSYYASRREDYSVEAWLDFCGENFRFLGDKACESLLSRCLRYWCFSAKEGAILRRRLEHVRYPHDLRAIDSQSEGMHLKGSTAIVRHAESPTAVGKVPVSEARPVESTEASGDGSCQAPPCRRSEKSQSQVTTILLQHLEAGADPDDIITHALQTGTRVDDRLFRRAARALAESGSLPAAADMCIAASRVNGRGNLLYNPYIFCELVYTYAGIPRYRELELLMKEFQSGVQWWRGATVVKETLKHAMRIMAMRLAAGWNADPSEAEQQRSALGLLGEALEHVRRCRTDNYRRRRLADNMVTMAREVVARETASGRKGDR</sequence>
<feature type="region of interest" description="Disordered" evidence="1">
    <location>
        <begin position="554"/>
        <end position="586"/>
    </location>
</feature>
<gene>
    <name evidence="2" type="ORF">GQ602_002833</name>
</gene>
<organism evidence="2 3">
    <name type="scientific">Ophiocordyceps camponoti-floridani</name>
    <dbReference type="NCBI Taxonomy" id="2030778"/>
    <lineage>
        <taxon>Eukaryota</taxon>
        <taxon>Fungi</taxon>
        <taxon>Dikarya</taxon>
        <taxon>Ascomycota</taxon>
        <taxon>Pezizomycotina</taxon>
        <taxon>Sordariomycetes</taxon>
        <taxon>Hypocreomycetidae</taxon>
        <taxon>Hypocreales</taxon>
        <taxon>Ophiocordycipitaceae</taxon>
        <taxon>Ophiocordyceps</taxon>
    </lineage>
</organism>
<evidence type="ECO:0000256" key="1">
    <source>
        <dbReference type="SAM" id="MobiDB-lite"/>
    </source>
</evidence>
<proteinExistence type="predicted"/>
<evidence type="ECO:0000313" key="2">
    <source>
        <dbReference type="EMBL" id="KAF4592534.1"/>
    </source>
</evidence>
<name>A0A8H4QB47_9HYPO</name>
<dbReference type="AlphaFoldDB" id="A0A8H4QB47"/>
<dbReference type="Proteomes" id="UP000562929">
    <property type="component" value="Unassembled WGS sequence"/>
</dbReference>
<reference evidence="2 3" key="1">
    <citation type="journal article" date="2020" name="G3 (Bethesda)">
        <title>Genetic Underpinnings of Host Manipulation by Ophiocordyceps as Revealed by Comparative Transcriptomics.</title>
        <authorList>
            <person name="Will I."/>
            <person name="Das B."/>
            <person name="Trinh T."/>
            <person name="Brachmann A."/>
            <person name="Ohm R.A."/>
            <person name="de Bekker C."/>
        </authorList>
    </citation>
    <scope>NUCLEOTIDE SEQUENCE [LARGE SCALE GENOMIC DNA]</scope>
    <source>
        <strain evidence="2 3">EC05</strain>
    </source>
</reference>
<comment type="caution">
    <text evidence="2">The sequence shown here is derived from an EMBL/GenBank/DDBJ whole genome shotgun (WGS) entry which is preliminary data.</text>
</comment>